<dbReference type="PROSITE" id="PS50011">
    <property type="entry name" value="PROTEIN_KINASE_DOM"/>
    <property type="match status" value="1"/>
</dbReference>
<dbReference type="SUPFAM" id="SSF56112">
    <property type="entry name" value="Protein kinase-like (PK-like)"/>
    <property type="match status" value="1"/>
</dbReference>
<reference evidence="4" key="1">
    <citation type="journal article" date="2019" name="Int. J. Syst. Evol. Microbiol.">
        <title>The Global Catalogue of Microorganisms (GCM) 10K type strain sequencing project: providing services to taxonomists for standard genome sequencing and annotation.</title>
        <authorList>
            <consortium name="The Broad Institute Genomics Platform"/>
            <consortium name="The Broad Institute Genome Sequencing Center for Infectious Disease"/>
            <person name="Wu L."/>
            <person name="Ma J."/>
        </authorList>
    </citation>
    <scope>NUCLEOTIDE SEQUENCE [LARGE SCALE GENOMIC DNA]</scope>
    <source>
        <strain evidence="4">CGMCC 4.7682</strain>
    </source>
</reference>
<evidence type="ECO:0000313" key="4">
    <source>
        <dbReference type="Proteomes" id="UP001595764"/>
    </source>
</evidence>
<dbReference type="RefSeq" id="WP_377869118.1">
    <property type="nucleotide sequence ID" value="NZ_JBHMAY010000011.1"/>
</dbReference>
<dbReference type="InterPro" id="IPR017441">
    <property type="entry name" value="Protein_kinase_ATP_BS"/>
</dbReference>
<organism evidence="3 4">
    <name type="scientific">Amycolatopsis halotolerans</name>
    <dbReference type="NCBI Taxonomy" id="330083"/>
    <lineage>
        <taxon>Bacteria</taxon>
        <taxon>Bacillati</taxon>
        <taxon>Actinomycetota</taxon>
        <taxon>Actinomycetes</taxon>
        <taxon>Pseudonocardiales</taxon>
        <taxon>Pseudonocardiaceae</taxon>
        <taxon>Amycolatopsis</taxon>
    </lineage>
</organism>
<evidence type="ECO:0000313" key="3">
    <source>
        <dbReference type="EMBL" id="MFC3513711.1"/>
    </source>
</evidence>
<gene>
    <name evidence="3" type="ORF">ACFORO_26325</name>
</gene>
<dbReference type="Pfam" id="PF00069">
    <property type="entry name" value="Pkinase"/>
    <property type="match status" value="1"/>
</dbReference>
<dbReference type="PANTHER" id="PTHR24359">
    <property type="entry name" value="SERINE/THREONINE-PROTEIN KINASE SBK1"/>
    <property type="match status" value="1"/>
</dbReference>
<keyword evidence="3" id="KW-0418">Kinase</keyword>
<dbReference type="InterPro" id="IPR011009">
    <property type="entry name" value="Kinase-like_dom_sf"/>
</dbReference>
<dbReference type="PROSITE" id="PS00107">
    <property type="entry name" value="PROTEIN_KINASE_ATP"/>
    <property type="match status" value="1"/>
</dbReference>
<keyword evidence="3" id="KW-0808">Transferase</keyword>
<keyword evidence="4" id="KW-1185">Reference proteome</keyword>
<dbReference type="Gene3D" id="1.10.510.10">
    <property type="entry name" value="Transferase(Phosphotransferase) domain 1"/>
    <property type="match status" value="1"/>
</dbReference>
<dbReference type="EMBL" id="JBHRWI010000030">
    <property type="protein sequence ID" value="MFC3513711.1"/>
    <property type="molecule type" value="Genomic_DNA"/>
</dbReference>
<dbReference type="GO" id="GO:0016301">
    <property type="term" value="F:kinase activity"/>
    <property type="evidence" value="ECO:0007669"/>
    <property type="project" value="UniProtKB-KW"/>
</dbReference>
<proteinExistence type="predicted"/>
<name>A0ABV7QNR3_9PSEU</name>
<protein>
    <submittedName>
        <fullName evidence="3">Protein kinase</fullName>
    </submittedName>
</protein>
<accession>A0ABV7QNR3</accession>
<evidence type="ECO:0000259" key="2">
    <source>
        <dbReference type="PROSITE" id="PS50011"/>
    </source>
</evidence>
<dbReference type="PANTHER" id="PTHR24359:SF1">
    <property type="entry name" value="INHIBITOR OF NUCLEAR FACTOR KAPPA-B KINASE EPSILON SUBUNIT HOMOLOG 1-RELATED"/>
    <property type="match status" value="1"/>
</dbReference>
<dbReference type="Proteomes" id="UP001595764">
    <property type="component" value="Unassembled WGS sequence"/>
</dbReference>
<feature type="binding site" evidence="1">
    <location>
        <position position="44"/>
    </location>
    <ligand>
        <name>ATP</name>
        <dbReference type="ChEBI" id="CHEBI:30616"/>
    </ligand>
</feature>
<dbReference type="Gene3D" id="3.30.200.20">
    <property type="entry name" value="Phosphorylase Kinase, domain 1"/>
    <property type="match status" value="1"/>
</dbReference>
<dbReference type="CDD" id="cd14014">
    <property type="entry name" value="STKc_PknB_like"/>
    <property type="match status" value="1"/>
</dbReference>
<dbReference type="InterPro" id="IPR000719">
    <property type="entry name" value="Prot_kinase_dom"/>
</dbReference>
<feature type="domain" description="Protein kinase" evidence="2">
    <location>
        <begin position="15"/>
        <end position="301"/>
    </location>
</feature>
<evidence type="ECO:0000256" key="1">
    <source>
        <dbReference type="PROSITE-ProRule" id="PRU10141"/>
    </source>
</evidence>
<comment type="caution">
    <text evidence="3">The sequence shown here is derived from an EMBL/GenBank/DDBJ whole genome shotgun (WGS) entry which is preliminary data.</text>
</comment>
<keyword evidence="1" id="KW-0067">ATP-binding</keyword>
<sequence length="443" mass="49085">MLGAGETVDPRELYRLSARPLGKGGYAQVWRAEHKESGQEVALKRALQKSDAYSRIKREIQAQQSLAHPNIMPIHDHDPGFRWYTMPVAEGTLEKLRNYLDEEVLMSILLNLADALDIAHKQELIHRDISPSNILALSGGSTGKFRWVLADWGMVRHPPEMVSKQLTRTGQGMGTPGFDAPELDDDPRTVTTAVDVYSLGRVTAWFVTGNRPLRGRRLLPDGTMIHWRPFVTNCAHEEVAHRVPDMAGLKELLRGVISEREESPDRRARNLVDDLLRGAVENLDSLVSLAEAYTNNTDLYIDHLARVPTMRLYGWAANDPDRAAALATTMAEHVVGSPWGDRDRQYAGTPLSFVHTVLRALVDVSQLGLAQDLATPFFTADARWQDVGQRMRTRDWLDGLTGPAAAAMARALAHCADKAAVSDHYREGGWQPAAAALRAAMTA</sequence>
<keyword evidence="1" id="KW-0547">Nucleotide-binding</keyword>